<dbReference type="SMART" id="SM00178">
    <property type="entry name" value="SAR"/>
    <property type="match status" value="1"/>
</dbReference>
<dbReference type="GO" id="GO:0046872">
    <property type="term" value="F:metal ion binding"/>
    <property type="evidence" value="ECO:0007669"/>
    <property type="project" value="UniProtKB-KW"/>
</dbReference>
<dbReference type="SMART" id="SM00177">
    <property type="entry name" value="ARF"/>
    <property type="match status" value="1"/>
</dbReference>
<dbReference type="FunFam" id="3.40.50.300:FF:000412">
    <property type="entry name" value="ADP-ribosylation factor 1"/>
    <property type="match status" value="1"/>
</dbReference>
<feature type="binding site" evidence="5">
    <location>
        <position position="32"/>
    </location>
    <ligand>
        <name>Mg(2+)</name>
        <dbReference type="ChEBI" id="CHEBI:18420"/>
    </ligand>
</feature>
<dbReference type="OrthoDB" id="2011769at2759"/>
<dbReference type="GO" id="GO:0051523">
    <property type="term" value="P:cell growth mode switching, monopolar to bipolar"/>
    <property type="evidence" value="ECO:0007669"/>
    <property type="project" value="EnsemblFungi"/>
</dbReference>
<comment type="similarity">
    <text evidence="1">Belongs to the small GTPase superfamily. Arf family.</text>
</comment>
<dbReference type="PROSITE" id="PS51417">
    <property type="entry name" value="ARF"/>
    <property type="match status" value="1"/>
</dbReference>
<keyword evidence="5" id="KW-0460">Magnesium</keyword>
<keyword evidence="3 4" id="KW-0342">GTP-binding</keyword>
<keyword evidence="8" id="KW-1185">Reference proteome</keyword>
<dbReference type="STRING" id="1246581.A0A2H9TM91"/>
<dbReference type="GO" id="GO:0005525">
    <property type="term" value="F:GTP binding"/>
    <property type="evidence" value="ECO:0007669"/>
    <property type="project" value="UniProtKB-KW"/>
</dbReference>
<reference evidence="7 8" key="1">
    <citation type="submission" date="2016-10" db="EMBL/GenBank/DDBJ databases">
        <title>The genome of Paramicrosporidium saccamoebae is the missing link in understanding Cryptomycota and Microsporidia evolution.</title>
        <authorList>
            <person name="Quandt C.A."/>
            <person name="Beaudet D."/>
            <person name="Corsaro D."/>
            <person name="Michel R."/>
            <person name="Corradi N."/>
            <person name="James T."/>
        </authorList>
    </citation>
    <scope>NUCLEOTIDE SEQUENCE [LARGE SCALE GENOMIC DNA]</scope>
    <source>
        <strain evidence="7 8">KSL3</strain>
    </source>
</reference>
<evidence type="ECO:0000256" key="5">
    <source>
        <dbReference type="PIRSR" id="PIRSR606689-2"/>
    </source>
</evidence>
<dbReference type="EMBL" id="MTSL01000101">
    <property type="protein sequence ID" value="PJF18856.1"/>
    <property type="molecule type" value="Genomic_DNA"/>
</dbReference>
<dbReference type="GO" id="GO:0000935">
    <property type="term" value="C:division septum"/>
    <property type="evidence" value="ECO:0007669"/>
    <property type="project" value="EnsemblFungi"/>
</dbReference>
<feature type="region of interest" description="Disordered" evidence="6">
    <location>
        <begin position="158"/>
        <end position="186"/>
    </location>
</feature>
<proteinExistence type="inferred from homology"/>
<sequence length="186" mass="21001">MPAKPVRILWSNVCVAILYKLKFNQTVTTIPTAGFNVECLIHKNIKFHVWDKIRPLWRHYHTGTKALIFVVDSQDRDRLHEARVELHRILTARELQDAILLVFANKQDLRQSMTTREVEERLGLDKFAGRVWTVMGSCATSGDGLMEGLNWLAENIRTPRTRPAGPDVSDSEGSTSAPDPVVVSSP</sequence>
<evidence type="ECO:0000256" key="4">
    <source>
        <dbReference type="PIRSR" id="PIRSR606689-1"/>
    </source>
</evidence>
<evidence type="ECO:0000256" key="6">
    <source>
        <dbReference type="SAM" id="MobiDB-lite"/>
    </source>
</evidence>
<comment type="caution">
    <text evidence="7">The sequence shown here is derived from an EMBL/GenBank/DDBJ whole genome shotgun (WGS) entry which is preliminary data.</text>
</comment>
<keyword evidence="2 4" id="KW-0547">Nucleotide-binding</keyword>
<name>A0A2H9TM91_9FUNG</name>
<dbReference type="PANTHER" id="PTHR11711">
    <property type="entry name" value="ADP RIBOSYLATION FACTOR-RELATED"/>
    <property type="match status" value="1"/>
</dbReference>
<dbReference type="GO" id="GO:1902412">
    <property type="term" value="P:regulation of mitotic cytokinesis"/>
    <property type="evidence" value="ECO:0007669"/>
    <property type="project" value="EnsemblFungi"/>
</dbReference>
<organism evidence="7 8">
    <name type="scientific">Paramicrosporidium saccamoebae</name>
    <dbReference type="NCBI Taxonomy" id="1246581"/>
    <lineage>
        <taxon>Eukaryota</taxon>
        <taxon>Fungi</taxon>
        <taxon>Fungi incertae sedis</taxon>
        <taxon>Cryptomycota</taxon>
        <taxon>Cryptomycota incertae sedis</taxon>
        <taxon>Paramicrosporidium</taxon>
    </lineage>
</organism>
<dbReference type="GO" id="GO:0051285">
    <property type="term" value="C:cell cortex of cell tip"/>
    <property type="evidence" value="ECO:0007669"/>
    <property type="project" value="EnsemblFungi"/>
</dbReference>
<dbReference type="AlphaFoldDB" id="A0A2H9TM91"/>
<dbReference type="Proteomes" id="UP000240830">
    <property type="component" value="Unassembled WGS sequence"/>
</dbReference>
<evidence type="ECO:0000256" key="3">
    <source>
        <dbReference type="ARBA" id="ARBA00023134"/>
    </source>
</evidence>
<dbReference type="GO" id="GO:0043495">
    <property type="term" value="F:protein-membrane adaptor activity"/>
    <property type="evidence" value="ECO:0007669"/>
    <property type="project" value="EnsemblFungi"/>
</dbReference>
<dbReference type="GO" id="GO:0110115">
    <property type="term" value="C:Cdr2 medial cortical node complex"/>
    <property type="evidence" value="ECO:0007669"/>
    <property type="project" value="EnsemblFungi"/>
</dbReference>
<dbReference type="Pfam" id="PF00025">
    <property type="entry name" value="Arf"/>
    <property type="match status" value="1"/>
</dbReference>
<dbReference type="InterPro" id="IPR027417">
    <property type="entry name" value="P-loop_NTPase"/>
</dbReference>
<dbReference type="SUPFAM" id="SSF52540">
    <property type="entry name" value="P-loop containing nucleoside triphosphate hydrolases"/>
    <property type="match status" value="1"/>
</dbReference>
<dbReference type="InterPro" id="IPR024156">
    <property type="entry name" value="Small_GTPase_ARF"/>
</dbReference>
<feature type="binding site" evidence="4">
    <location>
        <begin position="105"/>
        <end position="108"/>
    </location>
    <ligand>
        <name>GTP</name>
        <dbReference type="ChEBI" id="CHEBI:37565"/>
    </ligand>
</feature>
<evidence type="ECO:0000313" key="8">
    <source>
        <dbReference type="Proteomes" id="UP000240830"/>
    </source>
</evidence>
<protein>
    <submittedName>
        <fullName evidence="7">Putative ADP-ribosylation factor 6</fullName>
    </submittedName>
</protein>
<evidence type="ECO:0000313" key="7">
    <source>
        <dbReference type="EMBL" id="PJF18856.1"/>
    </source>
</evidence>
<dbReference type="GO" id="GO:0010971">
    <property type="term" value="P:positive regulation of G2/M transition of mitotic cell cycle"/>
    <property type="evidence" value="ECO:0007669"/>
    <property type="project" value="EnsemblFungi"/>
</dbReference>
<accession>A0A2H9TM91</accession>
<dbReference type="GO" id="GO:0003924">
    <property type="term" value="F:GTPase activity"/>
    <property type="evidence" value="ECO:0007669"/>
    <property type="project" value="InterPro"/>
</dbReference>
<dbReference type="Gene3D" id="3.40.50.300">
    <property type="entry name" value="P-loop containing nucleotide triphosphate hydrolases"/>
    <property type="match status" value="1"/>
</dbReference>
<gene>
    <name evidence="7" type="ORF">PSACC_01381</name>
</gene>
<dbReference type="InterPro" id="IPR006689">
    <property type="entry name" value="Small_GTPase_ARF/SAR"/>
</dbReference>
<keyword evidence="5" id="KW-0479">Metal-binding</keyword>
<evidence type="ECO:0000256" key="2">
    <source>
        <dbReference type="ARBA" id="ARBA00022741"/>
    </source>
</evidence>
<evidence type="ECO:0000256" key="1">
    <source>
        <dbReference type="ARBA" id="ARBA00010290"/>
    </source>
</evidence>